<proteinExistence type="predicted"/>
<feature type="domain" description="Integrase catalytic" evidence="2">
    <location>
        <begin position="256"/>
        <end position="467"/>
    </location>
</feature>
<dbReference type="Pfam" id="PF09299">
    <property type="entry name" value="Mu-transpos_C"/>
    <property type="match status" value="1"/>
</dbReference>
<organism evidence="3 4">
    <name type="scientific">Catenovulum sediminis</name>
    <dbReference type="NCBI Taxonomy" id="1740262"/>
    <lineage>
        <taxon>Bacteria</taxon>
        <taxon>Pseudomonadati</taxon>
        <taxon>Pseudomonadota</taxon>
        <taxon>Gammaproteobacteria</taxon>
        <taxon>Alteromonadales</taxon>
        <taxon>Alteromonadaceae</taxon>
        <taxon>Catenovulum</taxon>
    </lineage>
</organism>
<dbReference type="InterPro" id="IPR001584">
    <property type="entry name" value="Integrase_cat-core"/>
</dbReference>
<name>A0ABV1RI68_9ALTE</name>
<comment type="caution">
    <text evidence="3">The sequence shown here is derived from an EMBL/GenBank/DDBJ whole genome shotgun (WGS) entry which is preliminary data.</text>
</comment>
<dbReference type="RefSeq" id="WP_350402086.1">
    <property type="nucleotide sequence ID" value="NZ_JBELOE010000217.1"/>
</dbReference>
<evidence type="ECO:0000313" key="4">
    <source>
        <dbReference type="Proteomes" id="UP001467690"/>
    </source>
</evidence>
<evidence type="ECO:0000259" key="2">
    <source>
        <dbReference type="PROSITE" id="PS50994"/>
    </source>
</evidence>
<feature type="region of interest" description="Disordered" evidence="1">
    <location>
        <begin position="611"/>
        <end position="660"/>
    </location>
</feature>
<evidence type="ECO:0000313" key="3">
    <source>
        <dbReference type="EMBL" id="MER2492633.1"/>
    </source>
</evidence>
<dbReference type="InterPro" id="IPR015378">
    <property type="entry name" value="Transposase-like_Mu_C"/>
</dbReference>
<sequence>MYLNRVFKFESKLFRIIYEGIDHYWLMQLKDNNAWPEFISQVDFDDYYENEEIEFISEPYNTPSVLSESTIQKRDEAYQAISPLIEQVPGIFNKSARNKLLSETANNGEHPRIYYVRQLRKYFQQGMTPNALLANYHNSGARGKLRRSGGKKVGRKIKDGSQGIPVTDEICRLFELAIEGHYFTKKEMTLAKTYVKFYGMFLSNYPKIPKKQAPTKHQFYYFYYKNYSKSQVIKVRTPQKIYDNDIRPINSTSTNLNIGPGGRYEIDATIVDIYLVSELDPDLIVGRPTLYLVKDVFSRMVVGMYVGFESASWVTATMAMRNAFCDKVEFCKEFGVDINSADWPSVGIPAGMMADKGELLGNQADALVNALNIQLSNSRSYMGSDKGGVERSFNTIQTSFKPYADGIVEPVNGKKRLGHRYELDANLNLKQFTRMIIRIILHRNNALEVEGYDFARDMPMDLPSVPIQLWNWGIKNRTGRLRFKEENYIKLNLLPQSKATVSDKGIKFRGIFYTSADAVKAGWFDRTGETGRPASVIVSFDPRCVDEIYMRFKGDYENYWVCKLADRSRRFRSLSFPEVSFLNSIKSKVSKQVEQDALDTELELQNELEAQQKKVKQNKPKQSNSQRLKGIKSNKKEEKKLERARTVETLSEKVSGEAKSQAEVIEFKTGKKKKKYKLPSIEDLLGDDD</sequence>
<dbReference type="Gene3D" id="3.30.420.10">
    <property type="entry name" value="Ribonuclease H-like superfamily/Ribonuclease H"/>
    <property type="match status" value="1"/>
</dbReference>
<dbReference type="EMBL" id="JBELOE010000217">
    <property type="protein sequence ID" value="MER2492633.1"/>
    <property type="molecule type" value="Genomic_DNA"/>
</dbReference>
<reference evidence="3 4" key="1">
    <citation type="submission" date="2024-06" db="EMBL/GenBank/DDBJ databases">
        <authorList>
            <person name="Chen R.Y."/>
        </authorList>
    </citation>
    <scope>NUCLEOTIDE SEQUENCE [LARGE SCALE GENOMIC DNA]</scope>
    <source>
        <strain evidence="3 4">D2</strain>
    </source>
</reference>
<keyword evidence="4" id="KW-1185">Reference proteome</keyword>
<accession>A0ABV1RI68</accession>
<dbReference type="PROSITE" id="PS50994">
    <property type="entry name" value="INTEGRASE"/>
    <property type="match status" value="1"/>
</dbReference>
<dbReference type="InterPro" id="IPR012337">
    <property type="entry name" value="RNaseH-like_sf"/>
</dbReference>
<gene>
    <name evidence="3" type="ORF">ABS311_12175</name>
</gene>
<dbReference type="SUPFAM" id="SSF53098">
    <property type="entry name" value="Ribonuclease H-like"/>
    <property type="match status" value="1"/>
</dbReference>
<evidence type="ECO:0000256" key="1">
    <source>
        <dbReference type="SAM" id="MobiDB-lite"/>
    </source>
</evidence>
<protein>
    <submittedName>
        <fullName evidence="3">Mu transposase C-terminal domain-containing protein</fullName>
    </submittedName>
</protein>
<feature type="compositionally biased region" description="Basic and acidic residues" evidence="1">
    <location>
        <begin position="634"/>
        <end position="656"/>
    </location>
</feature>
<dbReference type="InterPro" id="IPR036397">
    <property type="entry name" value="RNaseH_sf"/>
</dbReference>
<dbReference type="Proteomes" id="UP001467690">
    <property type="component" value="Unassembled WGS sequence"/>
</dbReference>